<dbReference type="Pfam" id="PF00155">
    <property type="entry name" value="Aminotran_1_2"/>
    <property type="match status" value="1"/>
</dbReference>
<name>A0AAN6DKA7_PICAN</name>
<comment type="caution">
    <text evidence="12">The sequence shown here is derived from an EMBL/GenBank/DDBJ whole genome shotgun (WGS) entry which is preliminary data.</text>
</comment>
<accession>A0AAN6DKA7</accession>
<evidence type="ECO:0000313" key="13">
    <source>
        <dbReference type="Proteomes" id="UP001196530"/>
    </source>
</evidence>
<keyword evidence="6" id="KW-0808">Transferase</keyword>
<dbReference type="PANTHER" id="PTHR13693:SF2">
    <property type="entry name" value="SERINE PALMITOYLTRANSFERASE 1"/>
    <property type="match status" value="1"/>
</dbReference>
<comment type="pathway">
    <text evidence="3">Sphingolipid metabolism.</text>
</comment>
<protein>
    <recommendedName>
        <fullName evidence="5">serine C-palmitoyltransferase</fullName>
        <ecNumber evidence="5">2.3.1.50</ecNumber>
    </recommendedName>
</protein>
<reference evidence="12" key="1">
    <citation type="journal article" date="2021" name="G3 (Bethesda)">
        <title>Genomic diversity, chromosomal rearrangements, and interspecies hybridization in the ogataea polymorpha species complex.</title>
        <authorList>
            <person name="Hanson S.J."/>
            <person name="Cinneide E.O."/>
            <person name="Salzberg L.I."/>
            <person name="Wolfe K.H."/>
            <person name="McGowan J."/>
            <person name="Fitzpatrick D.A."/>
            <person name="Matlin K."/>
        </authorList>
    </citation>
    <scope>NUCLEOTIDE SEQUENCE</scope>
    <source>
        <strain evidence="12">61-244</strain>
    </source>
</reference>
<dbReference type="GO" id="GO:0005783">
    <property type="term" value="C:endoplasmic reticulum"/>
    <property type="evidence" value="ECO:0007669"/>
    <property type="project" value="TreeGrafter"/>
</dbReference>
<keyword evidence="7" id="KW-0663">Pyridoxal phosphate</keyword>
<dbReference type="Gene3D" id="3.40.640.10">
    <property type="entry name" value="Type I PLP-dependent aspartate aminotransferase-like (Major domain)"/>
    <property type="match status" value="1"/>
</dbReference>
<dbReference type="GO" id="GO:0046513">
    <property type="term" value="P:ceramide biosynthetic process"/>
    <property type="evidence" value="ECO:0007669"/>
    <property type="project" value="TreeGrafter"/>
</dbReference>
<dbReference type="GO" id="GO:0004758">
    <property type="term" value="F:serine C-palmitoyltransferase activity"/>
    <property type="evidence" value="ECO:0007669"/>
    <property type="project" value="TreeGrafter"/>
</dbReference>
<dbReference type="GO" id="GO:0030170">
    <property type="term" value="F:pyridoxal phosphate binding"/>
    <property type="evidence" value="ECO:0007669"/>
    <property type="project" value="InterPro"/>
</dbReference>
<evidence type="ECO:0000256" key="4">
    <source>
        <dbReference type="ARBA" id="ARBA00008392"/>
    </source>
</evidence>
<dbReference type="InterPro" id="IPR015421">
    <property type="entry name" value="PyrdxlP-dep_Trfase_major"/>
</dbReference>
<keyword evidence="10" id="KW-0012">Acyltransferase</keyword>
<dbReference type="InterPro" id="IPR050087">
    <property type="entry name" value="AON_synthase_class-II"/>
</dbReference>
<dbReference type="SUPFAM" id="SSF53383">
    <property type="entry name" value="PLP-dependent transferases"/>
    <property type="match status" value="1"/>
</dbReference>
<evidence type="ECO:0000256" key="6">
    <source>
        <dbReference type="ARBA" id="ARBA00022679"/>
    </source>
</evidence>
<evidence type="ECO:0000256" key="9">
    <source>
        <dbReference type="ARBA" id="ARBA00023098"/>
    </source>
</evidence>
<dbReference type="Proteomes" id="UP001196530">
    <property type="component" value="Unassembled WGS sequence"/>
</dbReference>
<comment type="similarity">
    <text evidence="4">Belongs to the class-II pyridoxal-phosphate-dependent aminotransferase family.</text>
</comment>
<gene>
    <name evidence="12" type="ORF">KL928_001882</name>
</gene>
<dbReference type="AlphaFoldDB" id="A0AAN6DKA7"/>
<evidence type="ECO:0000256" key="3">
    <source>
        <dbReference type="ARBA" id="ARBA00004991"/>
    </source>
</evidence>
<sequence>MSVVTTTLIQNTNGAPEAVIAYISKVVKLWEQFIRGVEKVPGGSLVLNYIRASHKNDPWRTLLEVLLALVAIRYFFASKYSQDEKEKVHLSEREVQELIDDWEPEPFAPPLRKEERWELDAIPMVKGAAGNRVALEDPKTGNIIPNLLNMASRDFLNMGLNENVKQRAIKTIRECGVGACNPMNFYGTQDVHVRLGEDLARFLGAEEGIIYGQDYCTSTSVLPCFLKRGDIVIVDGGVSVALQKAALISRCHIEWFNHNDLDHLEEILESLQEDLREGPLNRRFIVTEALSENFGDSPDLKRLVEIKNKYKFRLYLDETYSIGTLGSNGRGLPEVYGIPRSEIEITVGSLAHAFGSSGGFCVGCRDMAYYQVLSSNAYVFSAALPPYSASAASAVISMLEEAEEPGKVNRYVKPLQDNTKLLYSLLKQSRKLQQVVSVRSAEYSPVLILRLAPALRKKLNLPESYGGPGSDVLKAIKNGHEEGYFSRDYNRENYLLQKMIDELIGRGVLVTRSKRVLHHELLPVVPTLLINVNAGFTEEDIRHAYECIEDTLSTTLSRLDADGLNQLVQQLEETNNIL</sequence>
<dbReference type="EC" id="2.3.1.50" evidence="5"/>
<evidence type="ECO:0000256" key="1">
    <source>
        <dbReference type="ARBA" id="ARBA00001933"/>
    </source>
</evidence>
<organism evidence="12 13">
    <name type="scientific">Pichia angusta</name>
    <name type="common">Yeast</name>
    <name type="synonym">Hansenula polymorpha</name>
    <dbReference type="NCBI Taxonomy" id="870730"/>
    <lineage>
        <taxon>Eukaryota</taxon>
        <taxon>Fungi</taxon>
        <taxon>Dikarya</taxon>
        <taxon>Ascomycota</taxon>
        <taxon>Saccharomycotina</taxon>
        <taxon>Pichiomycetes</taxon>
        <taxon>Pichiales</taxon>
        <taxon>Pichiaceae</taxon>
        <taxon>Ogataea</taxon>
    </lineage>
</organism>
<keyword evidence="8" id="KW-0746">Sphingolipid metabolism</keyword>
<dbReference type="GO" id="GO:0016020">
    <property type="term" value="C:membrane"/>
    <property type="evidence" value="ECO:0007669"/>
    <property type="project" value="GOC"/>
</dbReference>
<dbReference type="EMBL" id="JAHLUX010000003">
    <property type="protein sequence ID" value="KAG7820445.1"/>
    <property type="molecule type" value="Genomic_DNA"/>
</dbReference>
<dbReference type="PANTHER" id="PTHR13693">
    <property type="entry name" value="CLASS II AMINOTRANSFERASE/8-AMINO-7-OXONONANOATE SYNTHASE"/>
    <property type="match status" value="1"/>
</dbReference>
<dbReference type="InterPro" id="IPR015424">
    <property type="entry name" value="PyrdxlP-dep_Trfase"/>
</dbReference>
<evidence type="ECO:0000313" key="12">
    <source>
        <dbReference type="EMBL" id="KAG7820445.1"/>
    </source>
</evidence>
<keyword evidence="9" id="KW-0443">Lipid metabolism</keyword>
<feature type="domain" description="Aminotransferase class I/classII large" evidence="11">
    <location>
        <begin position="148"/>
        <end position="546"/>
    </location>
</feature>
<evidence type="ECO:0000259" key="11">
    <source>
        <dbReference type="Pfam" id="PF00155"/>
    </source>
</evidence>
<proteinExistence type="inferred from homology"/>
<evidence type="ECO:0000256" key="8">
    <source>
        <dbReference type="ARBA" id="ARBA00022919"/>
    </source>
</evidence>
<evidence type="ECO:0000256" key="7">
    <source>
        <dbReference type="ARBA" id="ARBA00022898"/>
    </source>
</evidence>
<dbReference type="GO" id="GO:0046512">
    <property type="term" value="P:sphingosine biosynthetic process"/>
    <property type="evidence" value="ECO:0007669"/>
    <property type="project" value="TreeGrafter"/>
</dbReference>
<dbReference type="RefSeq" id="XP_043061159.1">
    <property type="nucleotide sequence ID" value="XM_043202296.1"/>
</dbReference>
<evidence type="ECO:0000256" key="2">
    <source>
        <dbReference type="ARBA" id="ARBA00004760"/>
    </source>
</evidence>
<comment type="cofactor">
    <cofactor evidence="1">
        <name>pyridoxal 5'-phosphate</name>
        <dbReference type="ChEBI" id="CHEBI:597326"/>
    </cofactor>
</comment>
<evidence type="ECO:0000256" key="5">
    <source>
        <dbReference type="ARBA" id="ARBA00013220"/>
    </source>
</evidence>
<dbReference type="GeneID" id="66125933"/>
<comment type="pathway">
    <text evidence="2">Lipid metabolism; sphingolipid metabolism.</text>
</comment>
<dbReference type="InterPro" id="IPR004839">
    <property type="entry name" value="Aminotransferase_I/II_large"/>
</dbReference>
<evidence type="ECO:0000256" key="10">
    <source>
        <dbReference type="ARBA" id="ARBA00023315"/>
    </source>
</evidence>